<name>A0A7J9L922_GOSSC</name>
<evidence type="ECO:0000313" key="2">
    <source>
        <dbReference type="EMBL" id="MBA0855255.1"/>
    </source>
</evidence>
<organism evidence="2 3">
    <name type="scientific">Gossypium schwendimanii</name>
    <name type="common">Cotton</name>
    <dbReference type="NCBI Taxonomy" id="34291"/>
    <lineage>
        <taxon>Eukaryota</taxon>
        <taxon>Viridiplantae</taxon>
        <taxon>Streptophyta</taxon>
        <taxon>Embryophyta</taxon>
        <taxon>Tracheophyta</taxon>
        <taxon>Spermatophyta</taxon>
        <taxon>Magnoliopsida</taxon>
        <taxon>eudicotyledons</taxon>
        <taxon>Gunneridae</taxon>
        <taxon>Pentapetalae</taxon>
        <taxon>rosids</taxon>
        <taxon>malvids</taxon>
        <taxon>Malvales</taxon>
        <taxon>Malvaceae</taxon>
        <taxon>Malvoideae</taxon>
        <taxon>Gossypium</taxon>
    </lineage>
</organism>
<dbReference type="PANTHER" id="PTHR31286:SF173">
    <property type="entry name" value="DUF4283 DOMAIN-CONTAINING PROTEIN"/>
    <property type="match status" value="1"/>
</dbReference>
<dbReference type="InterPro" id="IPR040256">
    <property type="entry name" value="At4g02000-like"/>
</dbReference>
<dbReference type="PANTHER" id="PTHR31286">
    <property type="entry name" value="GLYCINE-RICH CELL WALL STRUCTURAL PROTEIN 1.8-LIKE"/>
    <property type="match status" value="1"/>
</dbReference>
<accession>A0A7J9L922</accession>
<protein>
    <recommendedName>
        <fullName evidence="1">DUF4283 domain-containing protein</fullName>
    </recommendedName>
</protein>
<evidence type="ECO:0000259" key="1">
    <source>
        <dbReference type="Pfam" id="PF14111"/>
    </source>
</evidence>
<proteinExistence type="predicted"/>
<dbReference type="EMBL" id="JABFAF010000005">
    <property type="protein sequence ID" value="MBA0855255.1"/>
    <property type="molecule type" value="Genomic_DNA"/>
</dbReference>
<dbReference type="InterPro" id="IPR025558">
    <property type="entry name" value="DUF4283"/>
</dbReference>
<sequence>MSTSGNIEDNNECSTDSRNTRKVCFKDKGVDSVEMSLDPKPASTVSWKDMLLRKSVESAKEPMEDGGEIFDFVEEDFTKFPAVAFSDRGLEWRPSKPFQLIDVENGFFFVKFQRKEDYERALNQGPWIVFGQYLMVQLWTLDFNPFQPFPLVVMAWIRLPGLPGYLNNKKKS</sequence>
<comment type="caution">
    <text evidence="2">The sequence shown here is derived from an EMBL/GenBank/DDBJ whole genome shotgun (WGS) entry which is preliminary data.</text>
</comment>
<dbReference type="Pfam" id="PF14111">
    <property type="entry name" value="DUF4283"/>
    <property type="match status" value="1"/>
</dbReference>
<dbReference type="Proteomes" id="UP000593576">
    <property type="component" value="Unassembled WGS sequence"/>
</dbReference>
<evidence type="ECO:0000313" key="3">
    <source>
        <dbReference type="Proteomes" id="UP000593576"/>
    </source>
</evidence>
<keyword evidence="3" id="KW-1185">Reference proteome</keyword>
<reference evidence="2 3" key="1">
    <citation type="journal article" date="2019" name="Genome Biol. Evol.">
        <title>Insights into the evolution of the New World diploid cottons (Gossypium, subgenus Houzingenia) based on genome sequencing.</title>
        <authorList>
            <person name="Grover C.E."/>
            <person name="Arick M.A. 2nd"/>
            <person name="Thrash A."/>
            <person name="Conover J.L."/>
            <person name="Sanders W.S."/>
            <person name="Peterson D.G."/>
            <person name="Frelichowski J.E."/>
            <person name="Scheffler J.A."/>
            <person name="Scheffler B.E."/>
            <person name="Wendel J.F."/>
        </authorList>
    </citation>
    <scope>NUCLEOTIDE SEQUENCE [LARGE SCALE GENOMIC DNA]</scope>
    <source>
        <strain evidence="2">1</strain>
        <tissue evidence="2">Leaf</tissue>
    </source>
</reference>
<dbReference type="AlphaFoldDB" id="A0A7J9L922"/>
<feature type="domain" description="DUF4283" evidence="1">
    <location>
        <begin position="92"/>
        <end position="146"/>
    </location>
</feature>
<dbReference type="OrthoDB" id="1477867at2759"/>
<gene>
    <name evidence="2" type="ORF">Goshw_011258</name>
</gene>